<proteinExistence type="predicted"/>
<gene>
    <name evidence="1" type="ORF">GCM10010430_25070</name>
</gene>
<name>A0ABN3DV81_9ACTN</name>
<evidence type="ECO:0000313" key="1">
    <source>
        <dbReference type="EMBL" id="GAA2242473.1"/>
    </source>
</evidence>
<organism evidence="1 2">
    <name type="scientific">Kitasatospora cystarginea</name>
    <dbReference type="NCBI Taxonomy" id="58350"/>
    <lineage>
        <taxon>Bacteria</taxon>
        <taxon>Bacillati</taxon>
        <taxon>Actinomycetota</taxon>
        <taxon>Actinomycetes</taxon>
        <taxon>Kitasatosporales</taxon>
        <taxon>Streptomycetaceae</taxon>
        <taxon>Kitasatospora</taxon>
    </lineage>
</organism>
<reference evidence="1 2" key="1">
    <citation type="journal article" date="2019" name="Int. J. Syst. Evol. Microbiol.">
        <title>The Global Catalogue of Microorganisms (GCM) 10K type strain sequencing project: providing services to taxonomists for standard genome sequencing and annotation.</title>
        <authorList>
            <consortium name="The Broad Institute Genomics Platform"/>
            <consortium name="The Broad Institute Genome Sequencing Center for Infectious Disease"/>
            <person name="Wu L."/>
            <person name="Ma J."/>
        </authorList>
    </citation>
    <scope>NUCLEOTIDE SEQUENCE [LARGE SCALE GENOMIC DNA]</scope>
    <source>
        <strain evidence="1 2">JCM 7356</strain>
    </source>
</reference>
<protein>
    <submittedName>
        <fullName evidence="1">Uncharacterized protein</fullName>
    </submittedName>
</protein>
<accession>A0ABN3DV81</accession>
<comment type="caution">
    <text evidence="1">The sequence shown here is derived from an EMBL/GenBank/DDBJ whole genome shotgun (WGS) entry which is preliminary data.</text>
</comment>
<sequence>MGEDASVAVGRVEVELVEGTSGMCSGSTSTTNEAWYRPAGSSTIVTDDGSAGRERDHFTRTSPIFAKFSFPFERIRNPLREKRSDCRLVG</sequence>
<dbReference type="RefSeq" id="WP_344636393.1">
    <property type="nucleotide sequence ID" value="NZ_BAAATR010000009.1"/>
</dbReference>
<dbReference type="EMBL" id="BAAATR010000009">
    <property type="protein sequence ID" value="GAA2242473.1"/>
    <property type="molecule type" value="Genomic_DNA"/>
</dbReference>
<evidence type="ECO:0000313" key="2">
    <source>
        <dbReference type="Proteomes" id="UP001500305"/>
    </source>
</evidence>
<keyword evidence="2" id="KW-1185">Reference proteome</keyword>
<dbReference type="Proteomes" id="UP001500305">
    <property type="component" value="Unassembled WGS sequence"/>
</dbReference>